<evidence type="ECO:0000256" key="1">
    <source>
        <dbReference type="SAM" id="Coils"/>
    </source>
</evidence>
<name>A0A3N4IUU5_9PEZI</name>
<dbReference type="Gene3D" id="3.60.130.30">
    <property type="match status" value="1"/>
</dbReference>
<proteinExistence type="predicted"/>
<keyword evidence="1" id="KW-0175">Coiled coil</keyword>
<organism evidence="2 3">
    <name type="scientific">Choiromyces venosus 120613-1</name>
    <dbReference type="NCBI Taxonomy" id="1336337"/>
    <lineage>
        <taxon>Eukaryota</taxon>
        <taxon>Fungi</taxon>
        <taxon>Dikarya</taxon>
        <taxon>Ascomycota</taxon>
        <taxon>Pezizomycotina</taxon>
        <taxon>Pezizomycetes</taxon>
        <taxon>Pezizales</taxon>
        <taxon>Tuberaceae</taxon>
        <taxon>Choiromyces</taxon>
    </lineage>
</organism>
<sequence length="322" mass="36865">MARLSKEKEKEAMRNAKKQVQETLVTVEDEGECVPNPGMAKDLRLPIPQLSGSMLYSMKWNIRQILIKPRPQLPVAYHQRADFDVLDAILLQPKQQPDSNLQENFEEGKKPKLEHVMGNVVIIKDKHGIPCVIKAGNQKVSWLLPQIEPAVHEYVASRNIVADHTRLNAMAITVLKVFAQKILPLTQTVEALFHAFLPEEYSKYKAVYETIYDRRADNIDETFEIWTSQSLVINTNTNNHKDLEDVCHGWCAIVPLGDFEGGDAYFLELGVRIACPPGNRYSIVHFTHQDVHDAYMERTGKPLSKFNRMLEWWQKSHGNLNV</sequence>
<evidence type="ECO:0000313" key="2">
    <source>
        <dbReference type="EMBL" id="RPA89729.1"/>
    </source>
</evidence>
<dbReference type="AlphaFoldDB" id="A0A3N4IUU5"/>
<dbReference type="EMBL" id="ML120559">
    <property type="protein sequence ID" value="RPA89729.1"/>
    <property type="molecule type" value="Genomic_DNA"/>
</dbReference>
<protein>
    <submittedName>
        <fullName evidence="2">Uncharacterized protein</fullName>
    </submittedName>
</protein>
<keyword evidence="3" id="KW-1185">Reference proteome</keyword>
<dbReference type="OrthoDB" id="4638065at2759"/>
<reference evidence="2 3" key="1">
    <citation type="journal article" date="2018" name="Nat. Ecol. Evol.">
        <title>Pezizomycetes genomes reveal the molecular basis of ectomycorrhizal truffle lifestyle.</title>
        <authorList>
            <person name="Murat C."/>
            <person name="Payen T."/>
            <person name="Noel B."/>
            <person name="Kuo A."/>
            <person name="Morin E."/>
            <person name="Chen J."/>
            <person name="Kohler A."/>
            <person name="Krizsan K."/>
            <person name="Balestrini R."/>
            <person name="Da Silva C."/>
            <person name="Montanini B."/>
            <person name="Hainaut M."/>
            <person name="Levati E."/>
            <person name="Barry K.W."/>
            <person name="Belfiori B."/>
            <person name="Cichocki N."/>
            <person name="Clum A."/>
            <person name="Dockter R.B."/>
            <person name="Fauchery L."/>
            <person name="Guy J."/>
            <person name="Iotti M."/>
            <person name="Le Tacon F."/>
            <person name="Lindquist E.A."/>
            <person name="Lipzen A."/>
            <person name="Malagnac F."/>
            <person name="Mello A."/>
            <person name="Molinier V."/>
            <person name="Miyauchi S."/>
            <person name="Poulain J."/>
            <person name="Riccioni C."/>
            <person name="Rubini A."/>
            <person name="Sitrit Y."/>
            <person name="Splivallo R."/>
            <person name="Traeger S."/>
            <person name="Wang M."/>
            <person name="Zifcakova L."/>
            <person name="Wipf D."/>
            <person name="Zambonelli A."/>
            <person name="Paolocci F."/>
            <person name="Nowrousian M."/>
            <person name="Ottonello S."/>
            <person name="Baldrian P."/>
            <person name="Spatafora J.W."/>
            <person name="Henrissat B."/>
            <person name="Nagy L.G."/>
            <person name="Aury J.M."/>
            <person name="Wincker P."/>
            <person name="Grigoriev I.V."/>
            <person name="Bonfante P."/>
            <person name="Martin F.M."/>
        </authorList>
    </citation>
    <scope>NUCLEOTIDE SEQUENCE [LARGE SCALE GENOMIC DNA]</scope>
    <source>
        <strain evidence="2 3">120613-1</strain>
    </source>
</reference>
<accession>A0A3N4IUU5</accession>
<evidence type="ECO:0000313" key="3">
    <source>
        <dbReference type="Proteomes" id="UP000276215"/>
    </source>
</evidence>
<dbReference type="Proteomes" id="UP000276215">
    <property type="component" value="Unassembled WGS sequence"/>
</dbReference>
<gene>
    <name evidence="2" type="ORF">L873DRAFT_1795931</name>
</gene>
<feature type="coiled-coil region" evidence="1">
    <location>
        <begin position="3"/>
        <end position="30"/>
    </location>
</feature>